<dbReference type="InterPro" id="IPR000073">
    <property type="entry name" value="AB_hydrolase_1"/>
</dbReference>
<keyword evidence="2" id="KW-0732">Signal</keyword>
<dbReference type="Pfam" id="PF12697">
    <property type="entry name" value="Abhydrolase_6"/>
    <property type="match status" value="1"/>
</dbReference>
<dbReference type="Proteomes" id="UP001338309">
    <property type="component" value="Unassembled WGS sequence"/>
</dbReference>
<dbReference type="RefSeq" id="WP_338226313.1">
    <property type="nucleotide sequence ID" value="NZ_BTPD01000020.1"/>
</dbReference>
<gene>
    <name evidence="4" type="ORF">Aconfl_41930</name>
</gene>
<reference evidence="4 5" key="1">
    <citation type="submission" date="2023-08" db="EMBL/GenBank/DDBJ databases">
        <title>Draft genome sequence of Algoriphagus confluentis.</title>
        <authorList>
            <person name="Takatani N."/>
            <person name="Hosokawa M."/>
            <person name="Sawabe T."/>
        </authorList>
    </citation>
    <scope>NUCLEOTIDE SEQUENCE [LARGE SCALE GENOMIC DNA]</scope>
    <source>
        <strain evidence="4 5">NBRC 111222</strain>
    </source>
</reference>
<accession>A0ABQ6PUW7</accession>
<dbReference type="Gene3D" id="3.40.50.1820">
    <property type="entry name" value="alpha/beta hydrolase"/>
    <property type="match status" value="1"/>
</dbReference>
<dbReference type="SUPFAM" id="SSF53474">
    <property type="entry name" value="alpha/beta-Hydrolases"/>
    <property type="match status" value="1"/>
</dbReference>
<keyword evidence="5" id="KW-1185">Reference proteome</keyword>
<dbReference type="InterPro" id="IPR050266">
    <property type="entry name" value="AB_hydrolase_sf"/>
</dbReference>
<protein>
    <submittedName>
        <fullName evidence="4">Alpha/beta hydrolase</fullName>
    </submittedName>
</protein>
<dbReference type="EMBL" id="BTPD01000020">
    <property type="protein sequence ID" value="GMQ31548.1"/>
    <property type="molecule type" value="Genomic_DNA"/>
</dbReference>
<feature type="chain" id="PRO_5046024703" evidence="2">
    <location>
        <begin position="22"/>
        <end position="278"/>
    </location>
</feature>
<feature type="domain" description="AB hydrolase-1" evidence="3">
    <location>
        <begin position="36"/>
        <end position="271"/>
    </location>
</feature>
<evidence type="ECO:0000256" key="2">
    <source>
        <dbReference type="SAM" id="SignalP"/>
    </source>
</evidence>
<sequence>MRAKGSIILLLIICLNQFSHAQNSFQVIVKGKGSPVLLFPGIGCSGEVWNETVEELSKTHECHVFTFAGFGGVPAIEGAWLSTIKKDIVGYVKEKQLNKPALLGHSLGGTLSLWLASTDGNLFSQAIIVDALPSMAALMIPGYQGKLIEYENPQNKMMLTMDAAAFSAMNSKTVEFMCLTPQKHSQILSWLNKADRKTYVYGYVDLLNLDLRESIAQITIPVSILAATYPDRQTVEKNYRIQYQQIPTADLQFAENSAHFIMYDQPEWFIDQLITRLR</sequence>
<proteinExistence type="predicted"/>
<organism evidence="4 5">
    <name type="scientific">Algoriphagus confluentis</name>
    <dbReference type="NCBI Taxonomy" id="1697556"/>
    <lineage>
        <taxon>Bacteria</taxon>
        <taxon>Pseudomonadati</taxon>
        <taxon>Bacteroidota</taxon>
        <taxon>Cytophagia</taxon>
        <taxon>Cytophagales</taxon>
        <taxon>Cyclobacteriaceae</taxon>
        <taxon>Algoriphagus</taxon>
    </lineage>
</organism>
<dbReference type="GO" id="GO:0016787">
    <property type="term" value="F:hydrolase activity"/>
    <property type="evidence" value="ECO:0007669"/>
    <property type="project" value="UniProtKB-KW"/>
</dbReference>
<dbReference type="PANTHER" id="PTHR43798:SF31">
    <property type="entry name" value="AB HYDROLASE SUPERFAMILY PROTEIN YCLE"/>
    <property type="match status" value="1"/>
</dbReference>
<evidence type="ECO:0000313" key="4">
    <source>
        <dbReference type="EMBL" id="GMQ31548.1"/>
    </source>
</evidence>
<keyword evidence="1 4" id="KW-0378">Hydrolase</keyword>
<evidence type="ECO:0000256" key="1">
    <source>
        <dbReference type="ARBA" id="ARBA00022801"/>
    </source>
</evidence>
<feature type="signal peptide" evidence="2">
    <location>
        <begin position="1"/>
        <end position="21"/>
    </location>
</feature>
<name>A0ABQ6PUW7_9BACT</name>
<comment type="caution">
    <text evidence="4">The sequence shown here is derived from an EMBL/GenBank/DDBJ whole genome shotgun (WGS) entry which is preliminary data.</text>
</comment>
<dbReference type="InterPro" id="IPR029058">
    <property type="entry name" value="AB_hydrolase_fold"/>
</dbReference>
<evidence type="ECO:0000313" key="5">
    <source>
        <dbReference type="Proteomes" id="UP001338309"/>
    </source>
</evidence>
<dbReference type="PANTHER" id="PTHR43798">
    <property type="entry name" value="MONOACYLGLYCEROL LIPASE"/>
    <property type="match status" value="1"/>
</dbReference>
<evidence type="ECO:0000259" key="3">
    <source>
        <dbReference type="Pfam" id="PF12697"/>
    </source>
</evidence>